<dbReference type="InterPro" id="IPR045851">
    <property type="entry name" value="AMP-bd_C_sf"/>
</dbReference>
<dbReference type="NCBIfam" id="NF009071">
    <property type="entry name" value="PRK12406.1"/>
    <property type="match status" value="1"/>
</dbReference>
<dbReference type="GO" id="GO:0006631">
    <property type="term" value="P:fatty acid metabolic process"/>
    <property type="evidence" value="ECO:0007669"/>
    <property type="project" value="TreeGrafter"/>
</dbReference>
<dbReference type="AlphaFoldDB" id="Q2IU18"/>
<feature type="domain" description="AMP-dependent synthetase/ligase" evidence="3">
    <location>
        <begin position="41"/>
        <end position="390"/>
    </location>
</feature>
<evidence type="ECO:0000313" key="5">
    <source>
        <dbReference type="EMBL" id="ABD08292.1"/>
    </source>
</evidence>
<keyword evidence="6" id="KW-1185">Reference proteome</keyword>
<proteinExistence type="inferred from homology"/>
<dbReference type="Proteomes" id="UP000008809">
    <property type="component" value="Chromosome"/>
</dbReference>
<dbReference type="InterPro" id="IPR042099">
    <property type="entry name" value="ANL_N_sf"/>
</dbReference>
<dbReference type="PROSITE" id="PS00455">
    <property type="entry name" value="AMP_BINDING"/>
    <property type="match status" value="1"/>
</dbReference>
<dbReference type="Pfam" id="PF13193">
    <property type="entry name" value="AMP-binding_C"/>
    <property type="match status" value="1"/>
</dbReference>
<dbReference type="SUPFAM" id="SSF56801">
    <property type="entry name" value="Acetyl-CoA synthetase-like"/>
    <property type="match status" value="1"/>
</dbReference>
<dbReference type="EMBL" id="CP000250">
    <property type="protein sequence ID" value="ABD08292.1"/>
    <property type="molecule type" value="Genomic_DNA"/>
</dbReference>
<evidence type="ECO:0000256" key="1">
    <source>
        <dbReference type="ARBA" id="ARBA00006432"/>
    </source>
</evidence>
<dbReference type="PANTHER" id="PTHR43201:SF5">
    <property type="entry name" value="MEDIUM-CHAIN ACYL-COA LIGASE ACSF2, MITOCHONDRIAL"/>
    <property type="match status" value="1"/>
</dbReference>
<dbReference type="GO" id="GO:0031956">
    <property type="term" value="F:medium-chain fatty acid-CoA ligase activity"/>
    <property type="evidence" value="ECO:0007669"/>
    <property type="project" value="TreeGrafter"/>
</dbReference>
<dbReference type="InterPro" id="IPR000873">
    <property type="entry name" value="AMP-dep_synth/lig_dom"/>
</dbReference>
<evidence type="ECO:0000259" key="4">
    <source>
        <dbReference type="Pfam" id="PF13193"/>
    </source>
</evidence>
<sequence length="543" mass="59612">MRYLYLRLILRGSLRSHLRMTVPAHNKKKTMPNQFLHGILSGERHRSFDEVDTRVALIAGGLQRLGVAPGDCVCLLMRNDVAFLEAAYAVMMLGAYAVPVNWHFKPEEVAYVLGDSGTRVLIGHADLLHQAAGVVPAGVTVLSVPTPPEILANYKIDPGHRAAPQGAVDLDGWLAQQKPYDGPVLPQPQNMIYTSGTTGHPKGVKRFAPTPEQAKSAEAMRALIYGLKPGARVLCPGPLYHSAPNAFGIRAGRLGGLLVLMPRFEPEALLQLIERHRIDTVFMVPTMFIRLMKLPPEVRAKYDVSSLRHVIHAAAPCPADIKRAMIEWWGPVICEFYGSTESGAVTFATSEDALSKPGTVGRIAPGAELKFIDDDGKELPQGEIGEIFSRIAGNPDFTYHNKPEKRAEIDRDGFITSGDVGYLDSDGYVFICDRKRDMVISGGVNIYPAEIEAAIHAVPGVHDCAVFGIPDAEFGEALMAMLEPQPGVTLDEGYLREQLKHVLAGYKIPKHIEIMAQLPREDSGKIFKRRLRDPYWAKAGRVI</sequence>
<organism evidence="5 6">
    <name type="scientific">Rhodopseudomonas palustris (strain HaA2)</name>
    <dbReference type="NCBI Taxonomy" id="316058"/>
    <lineage>
        <taxon>Bacteria</taxon>
        <taxon>Pseudomonadati</taxon>
        <taxon>Pseudomonadota</taxon>
        <taxon>Alphaproteobacteria</taxon>
        <taxon>Hyphomicrobiales</taxon>
        <taxon>Nitrobacteraceae</taxon>
        <taxon>Rhodopseudomonas</taxon>
    </lineage>
</organism>
<comment type="similarity">
    <text evidence="1">Belongs to the ATP-dependent AMP-binding enzyme family.</text>
</comment>
<dbReference type="InterPro" id="IPR020845">
    <property type="entry name" value="AMP-binding_CS"/>
</dbReference>
<dbReference type="Pfam" id="PF00501">
    <property type="entry name" value="AMP-binding"/>
    <property type="match status" value="1"/>
</dbReference>
<reference evidence="5 6" key="1">
    <citation type="submission" date="2006-01" db="EMBL/GenBank/DDBJ databases">
        <title>Complete sequence of Rhodopseudomonas palustris HaA2.</title>
        <authorList>
            <consortium name="US DOE Joint Genome Institute"/>
            <person name="Copeland A."/>
            <person name="Lucas S."/>
            <person name="Lapidus A."/>
            <person name="Barry K."/>
            <person name="Detter J.C."/>
            <person name="Glavina T."/>
            <person name="Hammon N."/>
            <person name="Israni S."/>
            <person name="Pitluck S."/>
            <person name="Chain P."/>
            <person name="Malfatti S."/>
            <person name="Shin M."/>
            <person name="Vergez L."/>
            <person name="Schmutz J."/>
            <person name="Larimer F."/>
            <person name="Land M."/>
            <person name="Hauser L."/>
            <person name="Pelletier D.A."/>
            <person name="Kyrpides N."/>
            <person name="Anderson I."/>
            <person name="Oda Y."/>
            <person name="Harwood C.S."/>
            <person name="Richardson P."/>
        </authorList>
    </citation>
    <scope>NUCLEOTIDE SEQUENCE [LARGE SCALE GENOMIC DNA]</scope>
    <source>
        <strain evidence="5 6">HaA2</strain>
    </source>
</reference>
<keyword evidence="2 5" id="KW-0436">Ligase</keyword>
<name>Q2IU18_RHOP2</name>
<evidence type="ECO:0000313" key="6">
    <source>
        <dbReference type="Proteomes" id="UP000008809"/>
    </source>
</evidence>
<dbReference type="HOGENOM" id="CLU_000022_59_0_5"/>
<feature type="domain" description="AMP-binding enzyme C-terminal" evidence="4">
    <location>
        <begin position="450"/>
        <end position="525"/>
    </location>
</feature>
<dbReference type="PANTHER" id="PTHR43201">
    <property type="entry name" value="ACYL-COA SYNTHETASE"/>
    <property type="match status" value="1"/>
</dbReference>
<dbReference type="InterPro" id="IPR025110">
    <property type="entry name" value="AMP-bd_C"/>
</dbReference>
<dbReference type="STRING" id="316058.RPB_3597"/>
<accession>Q2IU18</accession>
<dbReference type="Gene3D" id="3.30.300.30">
    <property type="match status" value="1"/>
</dbReference>
<dbReference type="Gene3D" id="3.40.50.12780">
    <property type="entry name" value="N-terminal domain of ligase-like"/>
    <property type="match status" value="1"/>
</dbReference>
<evidence type="ECO:0000256" key="2">
    <source>
        <dbReference type="ARBA" id="ARBA00022598"/>
    </source>
</evidence>
<dbReference type="KEGG" id="rpb:RPB_3597"/>
<evidence type="ECO:0000259" key="3">
    <source>
        <dbReference type="Pfam" id="PF00501"/>
    </source>
</evidence>
<protein>
    <submittedName>
        <fullName evidence="5">AMP-dependent synthetase and ligase</fullName>
    </submittedName>
</protein>
<gene>
    <name evidence="5" type="ordered locus">RPB_3597</name>
</gene>
<dbReference type="eggNOG" id="COG0318">
    <property type="taxonomic scope" value="Bacteria"/>
</dbReference>